<dbReference type="EMBL" id="JABAIA010000004">
    <property type="protein sequence ID" value="NLR68626.1"/>
    <property type="molecule type" value="Genomic_DNA"/>
</dbReference>
<accession>A0A847S0Y1</accession>
<evidence type="ECO:0000259" key="1">
    <source>
        <dbReference type="Pfam" id="PF00296"/>
    </source>
</evidence>
<feature type="domain" description="Luciferase-like" evidence="1">
    <location>
        <begin position="218"/>
        <end position="546"/>
    </location>
</feature>
<dbReference type="InterPro" id="IPR024011">
    <property type="entry name" value="Biosynth_lucif-like_mOase_dom"/>
</dbReference>
<dbReference type="Gene3D" id="3.40.50.12780">
    <property type="entry name" value="N-terminal domain of ligase-like"/>
    <property type="match status" value="1"/>
</dbReference>
<evidence type="ECO:0000313" key="2">
    <source>
        <dbReference type="EMBL" id="NLR68626.1"/>
    </source>
</evidence>
<dbReference type="NCBIfam" id="TIGR04020">
    <property type="entry name" value="seco_metab_LLM"/>
    <property type="match status" value="1"/>
</dbReference>
<dbReference type="InterPro" id="IPR011251">
    <property type="entry name" value="Luciferase-like_dom"/>
</dbReference>
<dbReference type="Gene3D" id="3.20.20.30">
    <property type="entry name" value="Luciferase-like domain"/>
    <property type="match status" value="1"/>
</dbReference>
<dbReference type="GO" id="GO:0016705">
    <property type="term" value="F:oxidoreductase activity, acting on paired donors, with incorporation or reduction of molecular oxygen"/>
    <property type="evidence" value="ECO:0007669"/>
    <property type="project" value="InterPro"/>
</dbReference>
<dbReference type="PANTHER" id="PTHR30137">
    <property type="entry name" value="LUCIFERASE-LIKE MONOOXYGENASE"/>
    <property type="match status" value="1"/>
</dbReference>
<reference evidence="2 3" key="1">
    <citation type="submission" date="2020-04" db="EMBL/GenBank/DDBJ databases">
        <authorList>
            <person name="Yin C."/>
        </authorList>
    </citation>
    <scope>NUCLEOTIDE SEQUENCE [LARGE SCALE GENOMIC DNA]</scope>
    <source>
        <strain evidence="2 3">Ae27</strain>
    </source>
</reference>
<keyword evidence="3" id="KW-1185">Reference proteome</keyword>
<dbReference type="SUPFAM" id="SSF56801">
    <property type="entry name" value="Acetyl-CoA synthetase-like"/>
    <property type="match status" value="1"/>
</dbReference>
<dbReference type="Proteomes" id="UP000570474">
    <property type="component" value="Unassembled WGS sequence"/>
</dbReference>
<dbReference type="InterPro" id="IPR036661">
    <property type="entry name" value="Luciferase-like_sf"/>
</dbReference>
<comment type="caution">
    <text evidence="2">The sequence shown here is derived from an EMBL/GenBank/DDBJ whole genome shotgun (WGS) entry which is preliminary data.</text>
</comment>
<dbReference type="AlphaFoldDB" id="A0A847S0Y1"/>
<proteinExistence type="predicted"/>
<dbReference type="PANTHER" id="PTHR30137:SF6">
    <property type="entry name" value="LUCIFERASE-LIKE MONOOXYGENASE"/>
    <property type="match status" value="1"/>
</dbReference>
<dbReference type="InterPro" id="IPR050766">
    <property type="entry name" value="Bact_Lucif_Oxidored"/>
</dbReference>
<organism evidence="2 3">
    <name type="scientific">Chitinophaga varians</name>
    <dbReference type="NCBI Taxonomy" id="2202339"/>
    <lineage>
        <taxon>Bacteria</taxon>
        <taxon>Pseudomonadati</taxon>
        <taxon>Bacteroidota</taxon>
        <taxon>Chitinophagia</taxon>
        <taxon>Chitinophagales</taxon>
        <taxon>Chitinophagaceae</taxon>
        <taxon>Chitinophaga</taxon>
    </lineage>
</organism>
<name>A0A847S0Y1_9BACT</name>
<dbReference type="GO" id="GO:0005829">
    <property type="term" value="C:cytosol"/>
    <property type="evidence" value="ECO:0007669"/>
    <property type="project" value="TreeGrafter"/>
</dbReference>
<protein>
    <submittedName>
        <fullName evidence="2">LLM class flavin-dependent oxidoreductase</fullName>
    </submittedName>
</protein>
<dbReference type="Pfam" id="PF00296">
    <property type="entry name" value="Bac_luciferase"/>
    <property type="match status" value="1"/>
</dbReference>
<dbReference type="RefSeq" id="WP_168874587.1">
    <property type="nucleotide sequence ID" value="NZ_JABAIA010000004.1"/>
</dbReference>
<gene>
    <name evidence="2" type="ORF">HGH92_30265</name>
</gene>
<dbReference type="SUPFAM" id="SSF51679">
    <property type="entry name" value="Bacterial luciferase-like"/>
    <property type="match status" value="1"/>
</dbReference>
<sequence>MKSIILQSLFSKKSSVYLSRLAYSDVSVDLSYEQLASIISSLSHHIQREKEVTGQKVLVVESDPATALIILLALVHAKAEIILVANLAATAVAEKEQPVWIIENGRALLSDALASEPEANVYSASTVKKADIHFSIYTPELPDGIVYAAESLDAAFAELSKGISPIETDKYLMADHLSFVAFITESLWCLLSGIHILNFPGNGGNIAELRPDAEEFVMDFSLFFFGSTKDSTDMEGCYDLLMNSVRHADKYGYAGVWTPERHFNEFGGRFPNPSVLSAAVAVATEKVQIRTGSIVAPLHHVVRIAEDWSVIDNLSGGRTALSFASGWQCNDFIFAPENYANRHEVMLNQIVQFHKLWAGEQLPFKNGVGDEIKIGIFPKPIQPKMPIWITVSGKEETFADAGKYGANILTHLLWQDPSDLISKIGVYRQSLKDNGFDPASRTVSVMLHTYVGKSSEEVRKIVEAPLKAYIRSSLHLVETMTAAVRKTNGNNAIGRYGKNDEETPEHIKEELLDIAFERFFSNASLLGDHQQCEKTLKRLRSYGVDEVACLIDFGLEDATILRGLEELKELKAKYQPAAKKRYAGSFIIRASAQTLTGLYKKTAPAIEGCKKVVIDSPKESGLTLAFQDQINVKYDLQRPYPLVTAEEDSSFTKMKTKLYELNLEQASERIEEDF</sequence>
<evidence type="ECO:0000313" key="3">
    <source>
        <dbReference type="Proteomes" id="UP000570474"/>
    </source>
</evidence>
<dbReference type="InterPro" id="IPR042099">
    <property type="entry name" value="ANL_N_sf"/>
</dbReference>